<dbReference type="InterPro" id="IPR025512">
    <property type="entry name" value="DUF4399"/>
</dbReference>
<protein>
    <submittedName>
        <fullName evidence="3">Rod shape-determining protein RodA</fullName>
    </submittedName>
</protein>
<keyword evidence="1" id="KW-0732">Signal</keyword>
<name>A0ABN4HY81_9BURK</name>
<organism evidence="3 4">
    <name type="scientific">Herbaspirillum hiltneri N3</name>
    <dbReference type="NCBI Taxonomy" id="1262470"/>
    <lineage>
        <taxon>Bacteria</taxon>
        <taxon>Pseudomonadati</taxon>
        <taxon>Pseudomonadota</taxon>
        <taxon>Betaproteobacteria</taxon>
        <taxon>Burkholderiales</taxon>
        <taxon>Oxalobacteraceae</taxon>
        <taxon>Herbaspirillum</taxon>
    </lineage>
</organism>
<keyword evidence="4" id="KW-1185">Reference proteome</keyword>
<dbReference type="Pfam" id="PF14347">
    <property type="entry name" value="DUF4399"/>
    <property type="match status" value="1"/>
</dbReference>
<feature type="chain" id="PRO_5045626718" evidence="1">
    <location>
        <begin position="38"/>
        <end position="148"/>
    </location>
</feature>
<accession>A0ABN4HY81</accession>
<feature type="domain" description="DUF4399" evidence="2">
    <location>
        <begin position="60"/>
        <end position="148"/>
    </location>
</feature>
<reference evidence="4" key="1">
    <citation type="journal article" date="2015" name="Genome Announc.">
        <title>Complete Genome Sequence of Herbaspirillum hiltneri N3 (DSM 17495), Isolated from Surface-Sterilized Wheat Roots.</title>
        <authorList>
            <person name="Guizelini D."/>
            <person name="Saizaki P.M."/>
            <person name="Coimbra N.A."/>
            <person name="Weiss V.A."/>
            <person name="Faoro H."/>
            <person name="Sfeir M.Z."/>
            <person name="Baura V.A."/>
            <person name="Monteiro R.A."/>
            <person name="Chubatsu L.S."/>
            <person name="Souza E.M."/>
            <person name="Cruz L.M."/>
            <person name="Pedrosa F.O."/>
            <person name="Raittz R.T."/>
            <person name="Marchaukoski J.N."/>
            <person name="Steffens M.B."/>
        </authorList>
    </citation>
    <scope>NUCLEOTIDE SEQUENCE [LARGE SCALE GENOMIC DNA]</scope>
    <source>
        <strain evidence="4">N3</strain>
    </source>
</reference>
<proteinExistence type="predicted"/>
<sequence length="148" mass="15584">MTSLISVTSRPSRQSRPSRFIKTLLAASVLLAATAQAAEPSVSFTAPMDGAVVTSPFDAKFAVTGMEVKPAGEMAPNTGHHHLLINTGPIAKGAPIPMDDTHLHYGKGQTEAKVTLPPGKYKLTMQFADGAHQSYGPAMSKTINITVK</sequence>
<evidence type="ECO:0000256" key="1">
    <source>
        <dbReference type="SAM" id="SignalP"/>
    </source>
</evidence>
<dbReference type="Proteomes" id="UP000063429">
    <property type="component" value="Chromosome"/>
</dbReference>
<gene>
    <name evidence="3" type="ORF">F506_14970</name>
</gene>
<dbReference type="RefSeq" id="WP_053198685.1">
    <property type="nucleotide sequence ID" value="NZ_CP011409.1"/>
</dbReference>
<evidence type="ECO:0000313" key="4">
    <source>
        <dbReference type="Proteomes" id="UP000063429"/>
    </source>
</evidence>
<feature type="signal peptide" evidence="1">
    <location>
        <begin position="1"/>
        <end position="37"/>
    </location>
</feature>
<evidence type="ECO:0000259" key="2">
    <source>
        <dbReference type="Pfam" id="PF14347"/>
    </source>
</evidence>
<dbReference type="EMBL" id="CP011409">
    <property type="protein sequence ID" value="AKZ63791.1"/>
    <property type="molecule type" value="Genomic_DNA"/>
</dbReference>
<evidence type="ECO:0000313" key="3">
    <source>
        <dbReference type="EMBL" id="AKZ63791.1"/>
    </source>
</evidence>